<dbReference type="AlphaFoldDB" id="A0AA41Z2H5"/>
<dbReference type="Pfam" id="PF04273">
    <property type="entry name" value="BLH_phosphatase"/>
    <property type="match status" value="1"/>
</dbReference>
<keyword evidence="3" id="KW-1185">Reference proteome</keyword>
<sequence>MTFKRLSPSFSASTQLSAADVALAAEAGFRTIVDNRPDAEDAGQPSAADMEAIAKNHGLALVHIPVTTAGAIQESDIALMRATLSHSAGPVLGYCRSGTRAAMMWALSQVGETAPEALLKAGADAGYDLSAIKSRLIA</sequence>
<feature type="domain" description="Beta-lactamase hydrolase-like protein phosphatase-like" evidence="1">
    <location>
        <begin position="3"/>
        <end position="111"/>
    </location>
</feature>
<dbReference type="GO" id="GO:0016740">
    <property type="term" value="F:transferase activity"/>
    <property type="evidence" value="ECO:0007669"/>
    <property type="project" value="UniProtKB-KW"/>
</dbReference>
<organism evidence="2 3">
    <name type="scientific">Lichenifustis flavocetrariae</name>
    <dbReference type="NCBI Taxonomy" id="2949735"/>
    <lineage>
        <taxon>Bacteria</taxon>
        <taxon>Pseudomonadati</taxon>
        <taxon>Pseudomonadota</taxon>
        <taxon>Alphaproteobacteria</taxon>
        <taxon>Hyphomicrobiales</taxon>
        <taxon>Lichenihabitantaceae</taxon>
        <taxon>Lichenifustis</taxon>
    </lineage>
</organism>
<dbReference type="SUPFAM" id="SSF52799">
    <property type="entry name" value="(Phosphotyrosine protein) phosphatases II"/>
    <property type="match status" value="1"/>
</dbReference>
<comment type="caution">
    <text evidence="2">The sequence shown here is derived from an EMBL/GenBank/DDBJ whole genome shotgun (WGS) entry which is preliminary data.</text>
</comment>
<dbReference type="InterPro" id="IPR029021">
    <property type="entry name" value="Prot-tyrosine_phosphatase-like"/>
</dbReference>
<protein>
    <submittedName>
        <fullName evidence="2">TIGR01244 family sulfur transferase</fullName>
    </submittedName>
</protein>
<gene>
    <name evidence="2" type="ORF">M8523_27140</name>
</gene>
<accession>A0AA41Z2H5</accession>
<keyword evidence="2" id="KW-0808">Transferase</keyword>
<dbReference type="RefSeq" id="WP_282588031.1">
    <property type="nucleotide sequence ID" value="NZ_JAMOIM010000030.1"/>
</dbReference>
<dbReference type="Proteomes" id="UP001165667">
    <property type="component" value="Unassembled WGS sequence"/>
</dbReference>
<name>A0AA41Z2H5_9HYPH</name>
<evidence type="ECO:0000313" key="3">
    <source>
        <dbReference type="Proteomes" id="UP001165667"/>
    </source>
</evidence>
<reference evidence="2" key="1">
    <citation type="submission" date="2022-05" db="EMBL/GenBank/DDBJ databases">
        <authorList>
            <person name="Pankratov T."/>
        </authorList>
    </citation>
    <scope>NUCLEOTIDE SEQUENCE</scope>
    <source>
        <strain evidence="2">BP6-180914</strain>
    </source>
</reference>
<dbReference type="Gene3D" id="3.90.190.10">
    <property type="entry name" value="Protein tyrosine phosphatase superfamily"/>
    <property type="match status" value="1"/>
</dbReference>
<evidence type="ECO:0000313" key="2">
    <source>
        <dbReference type="EMBL" id="MCW6511653.1"/>
    </source>
</evidence>
<dbReference type="NCBIfam" id="TIGR01244">
    <property type="entry name" value="TIGR01244 family sulfur transferase"/>
    <property type="match status" value="1"/>
</dbReference>
<dbReference type="GO" id="GO:0016787">
    <property type="term" value="F:hydrolase activity"/>
    <property type="evidence" value="ECO:0007669"/>
    <property type="project" value="InterPro"/>
</dbReference>
<proteinExistence type="predicted"/>
<dbReference type="InterPro" id="IPR005939">
    <property type="entry name" value="BLH_phosphatase-like"/>
</dbReference>
<evidence type="ECO:0000259" key="1">
    <source>
        <dbReference type="Pfam" id="PF04273"/>
    </source>
</evidence>
<dbReference type="EMBL" id="JAMOIM010000030">
    <property type="protein sequence ID" value="MCW6511653.1"/>
    <property type="molecule type" value="Genomic_DNA"/>
</dbReference>